<organism evidence="2 3">
    <name type="scientific">Paenibacillus alvei</name>
    <name type="common">Bacillus alvei</name>
    <dbReference type="NCBI Taxonomy" id="44250"/>
    <lineage>
        <taxon>Bacteria</taxon>
        <taxon>Bacillati</taxon>
        <taxon>Bacillota</taxon>
        <taxon>Bacilli</taxon>
        <taxon>Bacillales</taxon>
        <taxon>Paenibacillaceae</taxon>
        <taxon>Paenibacillus</taxon>
    </lineage>
</organism>
<evidence type="ECO:0000313" key="3">
    <source>
        <dbReference type="Proteomes" id="UP001527090"/>
    </source>
</evidence>
<dbReference type="Pfam" id="PF13443">
    <property type="entry name" value="HTH_26"/>
    <property type="match status" value="1"/>
</dbReference>
<evidence type="ECO:0000259" key="1">
    <source>
        <dbReference type="Pfam" id="PF13443"/>
    </source>
</evidence>
<accession>A0ABT4EGT5</accession>
<dbReference type="Proteomes" id="UP001527090">
    <property type="component" value="Unassembled WGS sequence"/>
</dbReference>
<reference evidence="2 3" key="1">
    <citation type="submission" date="2022-05" db="EMBL/GenBank/DDBJ databases">
        <title>Genome Sequencing of Bee-Associated Microbes.</title>
        <authorList>
            <person name="Dunlap C."/>
        </authorList>
    </citation>
    <scope>NUCLEOTIDE SEQUENCE [LARGE SCALE GENOMIC DNA]</scope>
    <source>
        <strain evidence="2 3">NRRL NRS-750</strain>
    </source>
</reference>
<feature type="domain" description="HTH cro/C1-type" evidence="1">
    <location>
        <begin position="7"/>
        <end position="66"/>
    </location>
</feature>
<evidence type="ECO:0000313" key="2">
    <source>
        <dbReference type="EMBL" id="MCY9532957.1"/>
    </source>
</evidence>
<dbReference type="InterPro" id="IPR010982">
    <property type="entry name" value="Lambda_DNA-bd_dom_sf"/>
</dbReference>
<name>A0ABT4EGT5_PAEAL</name>
<dbReference type="Gene3D" id="1.10.260.40">
    <property type="entry name" value="lambda repressor-like DNA-binding domains"/>
    <property type="match status" value="1"/>
</dbReference>
<protein>
    <submittedName>
        <fullName evidence="2">Helix-turn-helix transcriptional regulator</fullName>
    </submittedName>
</protein>
<keyword evidence="3" id="KW-1185">Reference proteome</keyword>
<proteinExistence type="predicted"/>
<sequence length="69" mass="8113">MSVIKSNLKHFVDKKGISVRQVARDIDYRLESVQNMYNDTMERYPRELLAKLCAYFDCEINELLVIDGN</sequence>
<dbReference type="InterPro" id="IPR001387">
    <property type="entry name" value="Cro/C1-type_HTH"/>
</dbReference>
<comment type="caution">
    <text evidence="2">The sequence shown here is derived from an EMBL/GenBank/DDBJ whole genome shotgun (WGS) entry which is preliminary data.</text>
</comment>
<dbReference type="EMBL" id="JAMDLY010000024">
    <property type="protein sequence ID" value="MCY9532957.1"/>
    <property type="molecule type" value="Genomic_DNA"/>
</dbReference>
<gene>
    <name evidence="2" type="ORF">M5X04_26975</name>
</gene>
<dbReference type="SUPFAM" id="SSF47413">
    <property type="entry name" value="lambda repressor-like DNA-binding domains"/>
    <property type="match status" value="1"/>
</dbReference>